<dbReference type="Gene3D" id="3.30.420.40">
    <property type="match status" value="1"/>
</dbReference>
<dbReference type="SUPFAM" id="SSF53067">
    <property type="entry name" value="Actin-like ATPase domain"/>
    <property type="match status" value="1"/>
</dbReference>
<dbReference type="InterPro" id="IPR043129">
    <property type="entry name" value="ATPase_NBD"/>
</dbReference>
<sequence>MNILAIARGHNGSTTLLVDGKVVFYLEEERLTRFKYDGSPLMGIAKAFEYVDHIDHLVICHTHRHGPVLDWSGEDAYQGWVRKLARKKFEFETHFIDVNHHEMHAACGFYNSGFETAACVIADGAGSFLQIEQVGDVSYEFETIFDASYPGEFDTVFKHIGSKAAIGCNEPEKGIFITEYPGHTKMYEAVTQYCGFPAIEAGKLMGLAPYGKPNEDLPDFFRDGWGNRDVIIPTYPNAAQINIGRFDILKKDYDNHVEGEYTDIQKDLAYKIQEQTSDRMVQLIRKAHEMTGEKNIVVCGGYGLNCVANYKYWKEFPDLNIYCEPISHDGGTSIGGAKYIYNKVMETEKPSKQESVYYGPQYDPTGYEADLEGLETTDTSYDDVAKLIREGNIVTIYQGRSEGGPRALGNRSILFDPTIKDGKDHVNAVKHREWFRPFACSIKKEKVNDWFDLAGRDETPHMMYAVKCHDGVEEKIPSVIHVDNTCRIQTVTQEQNEHYYKLIDAFDKIAGVPILFNTSFNLGGDPLVETIEDAVLTLKRSDIEWMYLPEIQKLVHVPNE</sequence>
<evidence type="ECO:0000313" key="6">
    <source>
        <dbReference type="Proteomes" id="UP000241265"/>
    </source>
</evidence>
<evidence type="ECO:0000313" key="4">
    <source>
        <dbReference type="EMBL" id="AOV58115.1"/>
    </source>
</evidence>
<keyword evidence="4" id="KW-0808">Transferase</keyword>
<evidence type="ECO:0000313" key="5">
    <source>
        <dbReference type="EMBL" id="AOV58365.1"/>
    </source>
</evidence>
<dbReference type="InterPro" id="IPR031730">
    <property type="entry name" value="Carbam_trans_C"/>
</dbReference>
<dbReference type="Proteomes" id="UP000241494">
    <property type="component" value="Segment"/>
</dbReference>
<organism evidence="4 7">
    <name type="scientific">Synechococcus phage S-CAM1</name>
    <dbReference type="NCBI Taxonomy" id="754037"/>
    <lineage>
        <taxon>Viruses</taxon>
        <taxon>Duplodnaviria</taxon>
        <taxon>Heunggongvirae</taxon>
        <taxon>Uroviricota</taxon>
        <taxon>Caudoviricetes</taxon>
        <taxon>Pantevenvirales</taxon>
        <taxon>Kyanoviridae</taxon>
        <taxon>Anaposvirus</taxon>
        <taxon>Anaposvirus socalone</taxon>
    </lineage>
</organism>
<reference evidence="6 7" key="1">
    <citation type="journal article" date="2016" name="Virology">
        <title>The genomic content and context of auxiliary metabolic genes in marine cyanomyoviruses.</title>
        <authorList>
            <person name="Crummett L.T."/>
            <person name="Puxty R.J."/>
            <person name="Weihe C."/>
            <person name="Marston M.F."/>
            <person name="Martiny J.B."/>
        </authorList>
    </citation>
    <scope>NUCLEOTIDE SEQUENCE [LARGE SCALE GENOMIC DNA]</scope>
    <source>
        <strain evidence="4">0810SB17</strain>
        <strain evidence="5">0910CC29</strain>
    </source>
</reference>
<dbReference type="Proteomes" id="UP000241265">
    <property type="component" value="Genome"/>
</dbReference>
<evidence type="ECO:0000256" key="1">
    <source>
        <dbReference type="ARBA" id="ARBA00006129"/>
    </source>
</evidence>
<dbReference type="Pfam" id="PF02543">
    <property type="entry name" value="Carbam_trans_N"/>
    <property type="match status" value="1"/>
</dbReference>
<comment type="similarity">
    <text evidence="1">Belongs to the NodU/CmcH family.</text>
</comment>
<dbReference type="PANTHER" id="PTHR34847">
    <property type="entry name" value="NODULATION PROTEIN U"/>
    <property type="match status" value="1"/>
</dbReference>
<feature type="domain" description="Carbamoyltransferase" evidence="2">
    <location>
        <begin position="84"/>
        <end position="337"/>
    </location>
</feature>
<dbReference type="InterPro" id="IPR051338">
    <property type="entry name" value="NodU/CmcH_Carbamoyltrnsfr"/>
</dbReference>
<dbReference type="PANTHER" id="PTHR34847:SF1">
    <property type="entry name" value="NODULATION PROTEIN U"/>
    <property type="match status" value="1"/>
</dbReference>
<dbReference type="EMBL" id="KU686196">
    <property type="protein sequence ID" value="AOV58365.1"/>
    <property type="molecule type" value="Genomic_DNA"/>
</dbReference>
<evidence type="ECO:0000259" key="3">
    <source>
        <dbReference type="Pfam" id="PF16861"/>
    </source>
</evidence>
<accession>A0A1D8KHJ4</accession>
<evidence type="ECO:0000313" key="7">
    <source>
        <dbReference type="Proteomes" id="UP000241494"/>
    </source>
</evidence>
<evidence type="ECO:0000259" key="2">
    <source>
        <dbReference type="Pfam" id="PF02543"/>
    </source>
</evidence>
<feature type="domain" description="Carbamoyltransferase C-terminal" evidence="3">
    <location>
        <begin position="385"/>
        <end position="550"/>
    </location>
</feature>
<gene>
    <name evidence="5" type="ORF">C290910_110</name>
    <name evidence="4" type="ORF">S170810_110</name>
</gene>
<dbReference type="InterPro" id="IPR003696">
    <property type="entry name" value="Carbtransf_dom"/>
</dbReference>
<name>A0A1D8KHJ4_9CAUD</name>
<protein>
    <submittedName>
        <fullName evidence="4">Carbamoyltransferase</fullName>
    </submittedName>
</protein>
<dbReference type="GO" id="GO:0016740">
    <property type="term" value="F:transferase activity"/>
    <property type="evidence" value="ECO:0007669"/>
    <property type="project" value="UniProtKB-KW"/>
</dbReference>
<dbReference type="Pfam" id="PF16861">
    <property type="entry name" value="Carbam_trans_C"/>
    <property type="match status" value="1"/>
</dbReference>
<dbReference type="CDD" id="cd24033">
    <property type="entry name" value="ASKHA_NBD_NodU_CmcH-like_N"/>
    <property type="match status" value="1"/>
</dbReference>
<dbReference type="InterPro" id="IPR038152">
    <property type="entry name" value="Carbam_trans_C_sf"/>
</dbReference>
<proteinExistence type="inferred from homology"/>
<dbReference type="EMBL" id="KU686195">
    <property type="protein sequence ID" value="AOV58115.1"/>
    <property type="molecule type" value="Genomic_DNA"/>
</dbReference>
<dbReference type="Gene3D" id="3.90.870.20">
    <property type="entry name" value="Carbamoyltransferase, C-terminal domain"/>
    <property type="match status" value="1"/>
</dbReference>